<keyword evidence="2" id="KW-0812">Transmembrane</keyword>
<feature type="transmembrane region" description="Helical" evidence="2">
    <location>
        <begin position="155"/>
        <end position="173"/>
    </location>
</feature>
<accession>A0ABN6EKK6</accession>
<feature type="transmembrane region" description="Helical" evidence="2">
    <location>
        <begin position="125"/>
        <end position="143"/>
    </location>
</feature>
<keyword evidence="4" id="KW-1185">Reference proteome</keyword>
<evidence type="ECO:0000256" key="2">
    <source>
        <dbReference type="SAM" id="Phobius"/>
    </source>
</evidence>
<evidence type="ECO:0008006" key="5">
    <source>
        <dbReference type="Google" id="ProtNLM"/>
    </source>
</evidence>
<keyword evidence="2" id="KW-0472">Membrane</keyword>
<reference evidence="3 4" key="1">
    <citation type="journal article" date="2022" name="Int. J. Syst. Evol. Microbiol.">
        <title>Prevotella herbatica sp. nov., a plant polysaccharide-decomposing anaerobic bacterium isolated from a methanogenic reactor.</title>
        <authorList>
            <person name="Uek A."/>
            <person name="Tonouchi A."/>
            <person name="Kaku N."/>
            <person name="Ueki K."/>
        </authorList>
    </citation>
    <scope>NUCLEOTIDE SEQUENCE [LARGE SCALE GENOMIC DNA]</scope>
    <source>
        <strain evidence="3 4">WR041</strain>
    </source>
</reference>
<feature type="coiled-coil region" evidence="1">
    <location>
        <begin position="7"/>
        <end position="37"/>
    </location>
</feature>
<feature type="transmembrane region" description="Helical" evidence="2">
    <location>
        <begin position="76"/>
        <end position="94"/>
    </location>
</feature>
<name>A0ABN6EKK6_9BACT</name>
<dbReference type="RefSeq" id="WP_207153501.1">
    <property type="nucleotide sequence ID" value="NZ_AP024484.1"/>
</dbReference>
<protein>
    <recommendedName>
        <fullName evidence="5">RDD family protein</fullName>
    </recommendedName>
</protein>
<dbReference type="EMBL" id="AP024484">
    <property type="protein sequence ID" value="BCS85889.1"/>
    <property type="molecule type" value="Genomic_DNA"/>
</dbReference>
<dbReference type="Proteomes" id="UP001319045">
    <property type="component" value="Chromosome"/>
</dbReference>
<gene>
    <name evidence="3" type="ORF">prwr041_17820</name>
</gene>
<keyword evidence="1" id="KW-0175">Coiled coil</keyword>
<keyword evidence="2" id="KW-1133">Transmembrane helix</keyword>
<evidence type="ECO:0000256" key="1">
    <source>
        <dbReference type="SAM" id="Coils"/>
    </source>
</evidence>
<sequence length="200" mass="23128">MEKDINIEEFEMMKKQLDVLKDKLDKETIINEQLMRRAMKEDVSRLHKDAIIICCVALLGIPYCTWIFSHFNLSDLFIGVTDVFLVVAIIYTYITHKGLNANDLLDGNLVDVSYKITKIRRLGALWLRLSIPFIIIWFAWFLFETLKQNAEEVRSMAYGGIVGGIIGTILGTIKYRKNRKKTQEILLQIKELTGKELSIQ</sequence>
<organism evidence="3 4">
    <name type="scientific">Prevotella herbatica</name>
    <dbReference type="NCBI Taxonomy" id="2801997"/>
    <lineage>
        <taxon>Bacteria</taxon>
        <taxon>Pseudomonadati</taxon>
        <taxon>Bacteroidota</taxon>
        <taxon>Bacteroidia</taxon>
        <taxon>Bacteroidales</taxon>
        <taxon>Prevotellaceae</taxon>
        <taxon>Prevotella</taxon>
    </lineage>
</organism>
<feature type="transmembrane region" description="Helical" evidence="2">
    <location>
        <begin position="50"/>
        <end position="70"/>
    </location>
</feature>
<evidence type="ECO:0000313" key="3">
    <source>
        <dbReference type="EMBL" id="BCS85889.1"/>
    </source>
</evidence>
<proteinExistence type="predicted"/>
<evidence type="ECO:0000313" key="4">
    <source>
        <dbReference type="Proteomes" id="UP001319045"/>
    </source>
</evidence>